<dbReference type="AlphaFoldDB" id="A0AAN9NDX4"/>
<accession>A0AAN9NDX4</accession>
<organism evidence="2 3">
    <name type="scientific">Psophocarpus tetragonolobus</name>
    <name type="common">Winged bean</name>
    <name type="synonym">Dolichos tetragonolobus</name>
    <dbReference type="NCBI Taxonomy" id="3891"/>
    <lineage>
        <taxon>Eukaryota</taxon>
        <taxon>Viridiplantae</taxon>
        <taxon>Streptophyta</taxon>
        <taxon>Embryophyta</taxon>
        <taxon>Tracheophyta</taxon>
        <taxon>Spermatophyta</taxon>
        <taxon>Magnoliopsida</taxon>
        <taxon>eudicotyledons</taxon>
        <taxon>Gunneridae</taxon>
        <taxon>Pentapetalae</taxon>
        <taxon>rosids</taxon>
        <taxon>fabids</taxon>
        <taxon>Fabales</taxon>
        <taxon>Fabaceae</taxon>
        <taxon>Papilionoideae</taxon>
        <taxon>50 kb inversion clade</taxon>
        <taxon>NPAAA clade</taxon>
        <taxon>indigoferoid/millettioid clade</taxon>
        <taxon>Phaseoleae</taxon>
        <taxon>Psophocarpus</taxon>
    </lineage>
</organism>
<keyword evidence="3" id="KW-1185">Reference proteome</keyword>
<sequence>MELFLPKTGDLLLILGVSSQALKPLLSFMDGIFEEAQLEGPPSSQVIRYRKYCRRVSHASCFSESVPSVSQSRFAIKRGKSLDFRLGRSRHSCNSPVHRSREHPNRCRVPLFPVRESPSALTGRARILMSVKGGFPTVIRAVGGPFESCGSLPLHEWGQSSKRFGFSVGSRSPAPPHSPLVGRVVNLEGARLLFRRVFDNLAVVRSPLLEAGVLGRWGFLFLNQFGCVSPEIGWSNIYELAGQRWMEVPCCSPLPEAKDGVEPSFQDLQSDTFPLCYPAKPATSCAKVKRLFFLPRSLFFYICGRSTLYDRRRVTREEGTTSFSLALLHFPFLIESRKPLHYWYRGQKVASSICSGKEHLEASFCLKVAHPAQRIHCSKISLSPLLPVSILVDSLLPSRKRLVRPFCVAFFVILRFSLRFSDSRDPTLISYFNVSSMFWAAHLVSSAITAGSPCGCSAAIGRLRADRCLPGGIGAPEGGLRSLLSLRPSIPFKRDPALRLVTLFAHLLKDSLAPRSIRSEPGLRTFSHRFLSPSHRQQSALIPWCGVKGRVPFLSCPKTGFILIGERLSRGKVLHIGPAALSRLPLVRLAPFFRLGSVPGLRPLGFYFSRRQLKQTAIGCFAYLFYYGRLGDIRGRPSFLSGTKDGVEDGGGSVGTRASRPGGTPFFTLNSGLHWWNDTSRKQTTGRTRAGVDAREGTGAEATGIGQRVGRLGNSLEKVTDARNRDSDLRYRE</sequence>
<name>A0AAN9NDX4_PSOTE</name>
<proteinExistence type="predicted"/>
<comment type="caution">
    <text evidence="2">The sequence shown here is derived from an EMBL/GenBank/DDBJ whole genome shotgun (WGS) entry which is preliminary data.</text>
</comment>
<feature type="region of interest" description="Disordered" evidence="1">
    <location>
        <begin position="682"/>
        <end position="703"/>
    </location>
</feature>
<evidence type="ECO:0000313" key="3">
    <source>
        <dbReference type="Proteomes" id="UP001386955"/>
    </source>
</evidence>
<protein>
    <submittedName>
        <fullName evidence="2">Uncharacterized protein</fullName>
    </submittedName>
</protein>
<dbReference type="Proteomes" id="UP001386955">
    <property type="component" value="Unassembled WGS sequence"/>
</dbReference>
<evidence type="ECO:0000313" key="2">
    <source>
        <dbReference type="EMBL" id="KAK7371230.1"/>
    </source>
</evidence>
<dbReference type="EMBL" id="JAYMYS010000119">
    <property type="protein sequence ID" value="KAK7371230.1"/>
    <property type="molecule type" value="Genomic_DNA"/>
</dbReference>
<evidence type="ECO:0000256" key="1">
    <source>
        <dbReference type="SAM" id="MobiDB-lite"/>
    </source>
</evidence>
<gene>
    <name evidence="2" type="ORF">VNO78_36746</name>
</gene>
<reference evidence="2 3" key="1">
    <citation type="submission" date="2024-01" db="EMBL/GenBank/DDBJ databases">
        <title>The genomes of 5 underutilized Papilionoideae crops provide insights into root nodulation and disease resistanc.</title>
        <authorList>
            <person name="Jiang F."/>
        </authorList>
    </citation>
    <scope>NUCLEOTIDE SEQUENCE [LARGE SCALE GENOMIC DNA]</scope>
    <source>
        <strain evidence="2">DUOXIRENSHENG_FW03</strain>
        <tissue evidence="2">Leaves</tissue>
    </source>
</reference>